<proteinExistence type="predicted"/>
<accession>A0A553JGR3</accession>
<dbReference type="Proteomes" id="UP000318126">
    <property type="component" value="Unassembled WGS sequence"/>
</dbReference>
<sequence length="119" mass="13665">MRLFLLILGWSSVVGSIGDGALALYVLWINVMDNWASINISVNDFIRDYVAIIYWVKQVAFYVLPETVVLWLFSLPALMYFPIRIIMSIFIGWWALTKAAQLSKNGTKAKRNNSLEFDK</sequence>
<keyword evidence="3" id="KW-1185">Reference proteome</keyword>
<keyword evidence="1" id="KW-0472">Membrane</keyword>
<dbReference type="EMBL" id="VKGK01000045">
    <property type="protein sequence ID" value="TRY11644.1"/>
    <property type="molecule type" value="Genomic_DNA"/>
</dbReference>
<keyword evidence="1" id="KW-1133">Transmembrane helix</keyword>
<keyword evidence="1" id="KW-0812">Transmembrane</keyword>
<evidence type="ECO:0000313" key="2">
    <source>
        <dbReference type="EMBL" id="TRY11644.1"/>
    </source>
</evidence>
<dbReference type="OrthoDB" id="6268459at2"/>
<name>A0A553JGR3_SHEHA</name>
<dbReference type="AlphaFoldDB" id="A0A553JGR3"/>
<gene>
    <name evidence="2" type="ORF">FN961_23465</name>
</gene>
<dbReference type="RefSeq" id="WP_144042575.1">
    <property type="nucleotide sequence ID" value="NZ_BMPL01000048.1"/>
</dbReference>
<evidence type="ECO:0000256" key="1">
    <source>
        <dbReference type="SAM" id="Phobius"/>
    </source>
</evidence>
<reference evidence="3" key="1">
    <citation type="submission" date="2019-07" db="EMBL/GenBank/DDBJ databases">
        <title>Shewanella sp. YLB-08 draft genomic sequence.</title>
        <authorList>
            <person name="Yu L."/>
        </authorList>
    </citation>
    <scope>NUCLEOTIDE SEQUENCE [LARGE SCALE GENOMIC DNA]</scope>
    <source>
        <strain evidence="3">JCM 20706</strain>
    </source>
</reference>
<comment type="caution">
    <text evidence="2">The sequence shown here is derived from an EMBL/GenBank/DDBJ whole genome shotgun (WGS) entry which is preliminary data.</text>
</comment>
<evidence type="ECO:0000313" key="3">
    <source>
        <dbReference type="Proteomes" id="UP000318126"/>
    </source>
</evidence>
<organism evidence="2 3">
    <name type="scientific">Shewanella hanedai</name>
    <name type="common">Alteromonas hanedai</name>
    <dbReference type="NCBI Taxonomy" id="25"/>
    <lineage>
        <taxon>Bacteria</taxon>
        <taxon>Pseudomonadati</taxon>
        <taxon>Pseudomonadota</taxon>
        <taxon>Gammaproteobacteria</taxon>
        <taxon>Alteromonadales</taxon>
        <taxon>Shewanellaceae</taxon>
        <taxon>Shewanella</taxon>
    </lineage>
</organism>
<protein>
    <submittedName>
        <fullName evidence="2">Uncharacterized protein</fullName>
    </submittedName>
</protein>
<feature type="transmembrane region" description="Helical" evidence="1">
    <location>
        <begin position="68"/>
        <end position="96"/>
    </location>
</feature>